<dbReference type="GeneID" id="20351325"/>
<dbReference type="VEuPathDB" id="FungiDB:GGTG_10867"/>
<dbReference type="Proteomes" id="UP000006039">
    <property type="component" value="Unassembled WGS sequence"/>
</dbReference>
<dbReference type="AlphaFoldDB" id="J3PBJ5"/>
<reference evidence="2" key="2">
    <citation type="submission" date="2010-07" db="EMBL/GenBank/DDBJ databases">
        <authorList>
            <consortium name="The Broad Institute Genome Sequencing Platform"/>
            <consortium name="Broad Institute Genome Sequencing Center for Infectious Disease"/>
            <person name="Ma L.-J."/>
            <person name="Dead R."/>
            <person name="Young S."/>
            <person name="Zeng Q."/>
            <person name="Koehrsen M."/>
            <person name="Alvarado L."/>
            <person name="Berlin A."/>
            <person name="Chapman S.B."/>
            <person name="Chen Z."/>
            <person name="Freedman E."/>
            <person name="Gellesch M."/>
            <person name="Goldberg J."/>
            <person name="Griggs A."/>
            <person name="Gujja S."/>
            <person name="Heilman E.R."/>
            <person name="Heiman D."/>
            <person name="Hepburn T."/>
            <person name="Howarth C."/>
            <person name="Jen D."/>
            <person name="Larson L."/>
            <person name="Mehta T."/>
            <person name="Neiman D."/>
            <person name="Pearson M."/>
            <person name="Roberts A."/>
            <person name="Saif S."/>
            <person name="Shea T."/>
            <person name="Shenoy N."/>
            <person name="Sisk P."/>
            <person name="Stolte C."/>
            <person name="Sykes S."/>
            <person name="Walk T."/>
            <person name="White J."/>
            <person name="Yandava C."/>
            <person name="Haas B."/>
            <person name="Nusbaum C."/>
            <person name="Birren B."/>
        </authorList>
    </citation>
    <scope>NUCLEOTIDE SEQUENCE</scope>
    <source>
        <strain evidence="2">R3-111a-1</strain>
    </source>
</reference>
<name>J3PBJ5_GAET3</name>
<dbReference type="EnsemblFungi" id="EJT71612">
    <property type="protein sequence ID" value="EJT71612"/>
    <property type="gene ID" value="GGTG_10867"/>
</dbReference>
<evidence type="ECO:0000256" key="1">
    <source>
        <dbReference type="SAM" id="MobiDB-lite"/>
    </source>
</evidence>
<keyword evidence="4" id="KW-1185">Reference proteome</keyword>
<reference evidence="2" key="3">
    <citation type="submission" date="2010-09" db="EMBL/GenBank/DDBJ databases">
        <title>Annotation of Gaeumannomyces graminis var. tritici R3-111a-1.</title>
        <authorList>
            <consortium name="The Broad Institute Genome Sequencing Platform"/>
            <person name="Ma L.-J."/>
            <person name="Dead R."/>
            <person name="Young S.K."/>
            <person name="Zeng Q."/>
            <person name="Gargeya S."/>
            <person name="Fitzgerald M."/>
            <person name="Haas B."/>
            <person name="Abouelleil A."/>
            <person name="Alvarado L."/>
            <person name="Arachchi H.M."/>
            <person name="Berlin A."/>
            <person name="Brown A."/>
            <person name="Chapman S.B."/>
            <person name="Chen Z."/>
            <person name="Dunbar C."/>
            <person name="Freedman E."/>
            <person name="Gearin G."/>
            <person name="Gellesch M."/>
            <person name="Goldberg J."/>
            <person name="Griggs A."/>
            <person name="Gujja S."/>
            <person name="Heiman D."/>
            <person name="Howarth C."/>
            <person name="Larson L."/>
            <person name="Lui A."/>
            <person name="MacDonald P.J.P."/>
            <person name="Mehta T."/>
            <person name="Montmayeur A."/>
            <person name="Murphy C."/>
            <person name="Neiman D."/>
            <person name="Pearson M."/>
            <person name="Priest M."/>
            <person name="Roberts A."/>
            <person name="Saif S."/>
            <person name="Shea T."/>
            <person name="Shenoy N."/>
            <person name="Sisk P."/>
            <person name="Stolte C."/>
            <person name="Sykes S."/>
            <person name="Yandava C."/>
            <person name="Wortman J."/>
            <person name="Nusbaum C."/>
            <person name="Birren B."/>
        </authorList>
    </citation>
    <scope>NUCLEOTIDE SEQUENCE</scope>
    <source>
        <strain evidence="2">R3-111a-1</strain>
    </source>
</reference>
<accession>J3PBJ5</accession>
<dbReference type="HOGENOM" id="CLU_2606185_0_0_1"/>
<feature type="region of interest" description="Disordered" evidence="1">
    <location>
        <begin position="1"/>
        <end position="27"/>
    </location>
</feature>
<reference evidence="3" key="5">
    <citation type="submission" date="2018-04" db="UniProtKB">
        <authorList>
            <consortium name="EnsemblFungi"/>
        </authorList>
    </citation>
    <scope>IDENTIFICATION</scope>
    <source>
        <strain evidence="3">R3-111a-1</strain>
    </source>
</reference>
<evidence type="ECO:0000313" key="4">
    <source>
        <dbReference type="Proteomes" id="UP000006039"/>
    </source>
</evidence>
<reference evidence="4" key="1">
    <citation type="submission" date="2010-07" db="EMBL/GenBank/DDBJ databases">
        <title>The genome sequence of Gaeumannomyces graminis var. tritici strain R3-111a-1.</title>
        <authorList>
            <consortium name="The Broad Institute Genome Sequencing Platform"/>
            <person name="Ma L.-J."/>
            <person name="Dead R."/>
            <person name="Young S."/>
            <person name="Zeng Q."/>
            <person name="Koehrsen M."/>
            <person name="Alvarado L."/>
            <person name="Berlin A."/>
            <person name="Chapman S.B."/>
            <person name="Chen Z."/>
            <person name="Freedman E."/>
            <person name="Gellesch M."/>
            <person name="Goldberg J."/>
            <person name="Griggs A."/>
            <person name="Gujja S."/>
            <person name="Heilman E.R."/>
            <person name="Heiman D."/>
            <person name="Hepburn T."/>
            <person name="Howarth C."/>
            <person name="Jen D."/>
            <person name="Larson L."/>
            <person name="Mehta T."/>
            <person name="Neiman D."/>
            <person name="Pearson M."/>
            <person name="Roberts A."/>
            <person name="Saif S."/>
            <person name="Shea T."/>
            <person name="Shenoy N."/>
            <person name="Sisk P."/>
            <person name="Stolte C."/>
            <person name="Sykes S."/>
            <person name="Walk T."/>
            <person name="White J."/>
            <person name="Yandava C."/>
            <person name="Haas B."/>
            <person name="Nusbaum C."/>
            <person name="Birren B."/>
        </authorList>
    </citation>
    <scope>NUCLEOTIDE SEQUENCE [LARGE SCALE GENOMIC DNA]</scope>
    <source>
        <strain evidence="4">R3-111a-1</strain>
    </source>
</reference>
<gene>
    <name evidence="3" type="primary">20351325</name>
    <name evidence="2" type="ORF">GGTG_10867</name>
</gene>
<reference evidence="3" key="4">
    <citation type="journal article" date="2015" name="G3 (Bethesda)">
        <title>Genome sequences of three phytopathogenic species of the Magnaporthaceae family of fungi.</title>
        <authorList>
            <person name="Okagaki L.H."/>
            <person name="Nunes C.C."/>
            <person name="Sailsbery J."/>
            <person name="Clay B."/>
            <person name="Brown D."/>
            <person name="John T."/>
            <person name="Oh Y."/>
            <person name="Young N."/>
            <person name="Fitzgerald M."/>
            <person name="Haas B.J."/>
            <person name="Zeng Q."/>
            <person name="Young S."/>
            <person name="Adiconis X."/>
            <person name="Fan L."/>
            <person name="Levin J.Z."/>
            <person name="Mitchell T.K."/>
            <person name="Okubara P.A."/>
            <person name="Farman M.L."/>
            <person name="Kohn L.M."/>
            <person name="Birren B."/>
            <person name="Ma L.-J."/>
            <person name="Dean R.A."/>
        </authorList>
    </citation>
    <scope>NUCLEOTIDE SEQUENCE</scope>
    <source>
        <strain evidence="3">R3-111a-1</strain>
    </source>
</reference>
<dbReference type="RefSeq" id="XP_009227009.1">
    <property type="nucleotide sequence ID" value="XM_009228745.1"/>
</dbReference>
<evidence type="ECO:0000313" key="3">
    <source>
        <dbReference type="EnsemblFungi" id="EJT71612"/>
    </source>
</evidence>
<dbReference type="EMBL" id="GL385400">
    <property type="protein sequence ID" value="EJT71612.1"/>
    <property type="molecule type" value="Genomic_DNA"/>
</dbReference>
<organism evidence="2">
    <name type="scientific">Gaeumannomyces tritici (strain R3-111a-1)</name>
    <name type="common">Wheat and barley take-all root rot fungus</name>
    <name type="synonym">Gaeumannomyces graminis var. tritici</name>
    <dbReference type="NCBI Taxonomy" id="644352"/>
    <lineage>
        <taxon>Eukaryota</taxon>
        <taxon>Fungi</taxon>
        <taxon>Dikarya</taxon>
        <taxon>Ascomycota</taxon>
        <taxon>Pezizomycotina</taxon>
        <taxon>Sordariomycetes</taxon>
        <taxon>Sordariomycetidae</taxon>
        <taxon>Magnaporthales</taxon>
        <taxon>Magnaporthaceae</taxon>
        <taxon>Gaeumannomyces</taxon>
    </lineage>
</organism>
<proteinExistence type="predicted"/>
<sequence length="79" mass="8499">MRPAAVVGPSGVRSVATTGGNPMPPEPAWRRAVRWELTRAADRHRGSDSGKIPSPTLTVVEHKHCKSAVGQLIWTMMVG</sequence>
<evidence type="ECO:0000313" key="2">
    <source>
        <dbReference type="EMBL" id="EJT71612.1"/>
    </source>
</evidence>
<protein>
    <submittedName>
        <fullName evidence="2 3">Uncharacterized protein</fullName>
    </submittedName>
</protein>